<evidence type="ECO:0000256" key="3">
    <source>
        <dbReference type="ARBA" id="ARBA00022806"/>
    </source>
</evidence>
<dbReference type="InterPro" id="IPR001650">
    <property type="entry name" value="Helicase_C-like"/>
</dbReference>
<sequence length="563" mass="62476">MLAVRVGRTVLHNVNCKGLSETKNVMFSMYTNGCTLNVTYRSSSRLMSTTPTEQVVIRIPKPMLDRIEKTRQVKRRTNSKVPVIKPGRLLIKSKNPQLNQSAGFTLGKFEETRLCSRGWKHSRSFGDYFTINSTQTMPPFITECEPSDSDPSGSATFNTFQIHQGLVEILRRENIIHPTSVQRKVIPKLLRGHNVLCAAETGSGKTLTYLLPIIHDLQEKKEIDNDANTHTVVLVPSRELAEQVAMVARMLGQEFNLTVKVLGGGMGVGNIKAAFTRGQPDVLVTTPGALLKAMWRNYVDLSKLRYFVVDEADTMFDPSFSGMLERILLNTDVASTVSETRGLSPKAQLVLVGATFPEGVGELLSKVTDLGSVLTIKSQRLHHLMPHVKQTFVKVKGADKLLELNHALKKVEQEQAGVLVFCNSASTVNWLGFALEELGVRHVRLQGAMPAAMREGIFQNFQKGLVDVLVCTDIASRGLDTQRVKLIVNYDFPVSHTDYIHRAGRVGRAGGQAEGEVLSFVTHKWDVEMVQKIETAARRRACLPGMESEIHQPSPKPDDDQNL</sequence>
<accession>A0A6P3VW12</accession>
<dbReference type="GO" id="GO:0016787">
    <property type="term" value="F:hydrolase activity"/>
    <property type="evidence" value="ECO:0007669"/>
    <property type="project" value="UniProtKB-KW"/>
</dbReference>
<dbReference type="Pfam" id="PF00271">
    <property type="entry name" value="Helicase_C"/>
    <property type="match status" value="1"/>
</dbReference>
<evidence type="ECO:0000313" key="9">
    <source>
        <dbReference type="RefSeq" id="XP_012682471.1"/>
    </source>
</evidence>
<name>A0A6P3VW12_CLUHA</name>
<dbReference type="GO" id="GO:0005829">
    <property type="term" value="C:cytosol"/>
    <property type="evidence" value="ECO:0007669"/>
    <property type="project" value="TreeGrafter"/>
</dbReference>
<dbReference type="SMART" id="SM00487">
    <property type="entry name" value="DEXDc"/>
    <property type="match status" value="1"/>
</dbReference>
<dbReference type="PROSITE" id="PS51194">
    <property type="entry name" value="HELICASE_CTER"/>
    <property type="match status" value="1"/>
</dbReference>
<feature type="domain" description="Helicase ATP-binding" evidence="6">
    <location>
        <begin position="186"/>
        <end position="374"/>
    </location>
</feature>
<evidence type="ECO:0000256" key="2">
    <source>
        <dbReference type="ARBA" id="ARBA00022801"/>
    </source>
</evidence>
<dbReference type="RefSeq" id="XP_012682471.1">
    <property type="nucleotide sequence ID" value="XM_012827017.3"/>
</dbReference>
<evidence type="ECO:0000259" key="7">
    <source>
        <dbReference type="PROSITE" id="PS51194"/>
    </source>
</evidence>
<feature type="region of interest" description="Disordered" evidence="5">
    <location>
        <begin position="544"/>
        <end position="563"/>
    </location>
</feature>
<keyword evidence="2" id="KW-0378">Hydrolase</keyword>
<protein>
    <submittedName>
        <fullName evidence="9">Probable ATP-dependent RNA helicase DDX28</fullName>
    </submittedName>
</protein>
<evidence type="ECO:0000256" key="5">
    <source>
        <dbReference type="SAM" id="MobiDB-lite"/>
    </source>
</evidence>
<organism evidence="8 9">
    <name type="scientific">Clupea harengus</name>
    <name type="common">Atlantic herring</name>
    <dbReference type="NCBI Taxonomy" id="7950"/>
    <lineage>
        <taxon>Eukaryota</taxon>
        <taxon>Metazoa</taxon>
        <taxon>Chordata</taxon>
        <taxon>Craniata</taxon>
        <taxon>Vertebrata</taxon>
        <taxon>Euteleostomi</taxon>
        <taxon>Actinopterygii</taxon>
        <taxon>Neopterygii</taxon>
        <taxon>Teleostei</taxon>
        <taxon>Clupei</taxon>
        <taxon>Clupeiformes</taxon>
        <taxon>Clupeoidei</taxon>
        <taxon>Clupeidae</taxon>
        <taxon>Clupea</taxon>
    </lineage>
</organism>
<dbReference type="PROSITE" id="PS51192">
    <property type="entry name" value="HELICASE_ATP_BIND_1"/>
    <property type="match status" value="1"/>
</dbReference>
<dbReference type="Gene3D" id="3.40.50.300">
    <property type="entry name" value="P-loop containing nucleotide triphosphate hydrolases"/>
    <property type="match status" value="2"/>
</dbReference>
<dbReference type="AlphaFoldDB" id="A0A6P3VW12"/>
<dbReference type="GO" id="GO:0003724">
    <property type="term" value="F:RNA helicase activity"/>
    <property type="evidence" value="ECO:0007669"/>
    <property type="project" value="TreeGrafter"/>
</dbReference>
<dbReference type="InterPro" id="IPR027417">
    <property type="entry name" value="P-loop_NTPase"/>
</dbReference>
<dbReference type="SUPFAM" id="SSF52540">
    <property type="entry name" value="P-loop containing nucleoside triphosphate hydrolases"/>
    <property type="match status" value="1"/>
</dbReference>
<dbReference type="Pfam" id="PF00270">
    <property type="entry name" value="DEAD"/>
    <property type="match status" value="1"/>
</dbReference>
<dbReference type="GO" id="GO:0005524">
    <property type="term" value="F:ATP binding"/>
    <property type="evidence" value="ECO:0007669"/>
    <property type="project" value="UniProtKB-KW"/>
</dbReference>
<gene>
    <name evidence="9" type="primary">ddx28</name>
</gene>
<dbReference type="PANTHER" id="PTHR47959">
    <property type="entry name" value="ATP-DEPENDENT RNA HELICASE RHLE-RELATED"/>
    <property type="match status" value="1"/>
</dbReference>
<dbReference type="OrthoDB" id="10256233at2759"/>
<keyword evidence="4" id="KW-0067">ATP-binding</keyword>
<keyword evidence="1" id="KW-0547">Nucleotide-binding</keyword>
<evidence type="ECO:0000256" key="1">
    <source>
        <dbReference type="ARBA" id="ARBA00022741"/>
    </source>
</evidence>
<keyword evidence="3 9" id="KW-0347">Helicase</keyword>
<dbReference type="CTD" id="55794"/>
<dbReference type="GO" id="GO:0003676">
    <property type="term" value="F:nucleic acid binding"/>
    <property type="evidence" value="ECO:0007669"/>
    <property type="project" value="InterPro"/>
</dbReference>
<dbReference type="CDD" id="cd18787">
    <property type="entry name" value="SF2_C_DEAD"/>
    <property type="match status" value="1"/>
</dbReference>
<reference evidence="9" key="1">
    <citation type="submission" date="2025-08" db="UniProtKB">
        <authorList>
            <consortium name="RefSeq"/>
        </authorList>
    </citation>
    <scope>IDENTIFICATION</scope>
</reference>
<feature type="domain" description="Helicase C-terminal" evidence="7">
    <location>
        <begin position="403"/>
        <end position="554"/>
    </location>
</feature>
<proteinExistence type="predicted"/>
<dbReference type="KEGG" id="char:105899798"/>
<evidence type="ECO:0000256" key="4">
    <source>
        <dbReference type="ARBA" id="ARBA00022840"/>
    </source>
</evidence>
<dbReference type="PANTHER" id="PTHR47959:SF1">
    <property type="entry name" value="ATP-DEPENDENT RNA HELICASE DBPA"/>
    <property type="match status" value="1"/>
</dbReference>
<dbReference type="Proteomes" id="UP000515152">
    <property type="component" value="Chromosome 6"/>
</dbReference>
<dbReference type="InterPro" id="IPR014001">
    <property type="entry name" value="Helicase_ATP-bd"/>
</dbReference>
<dbReference type="SMART" id="SM00490">
    <property type="entry name" value="HELICc"/>
    <property type="match status" value="1"/>
</dbReference>
<dbReference type="GeneID" id="105899798"/>
<evidence type="ECO:0000259" key="6">
    <source>
        <dbReference type="PROSITE" id="PS51192"/>
    </source>
</evidence>
<keyword evidence="8" id="KW-1185">Reference proteome</keyword>
<evidence type="ECO:0000313" key="8">
    <source>
        <dbReference type="Proteomes" id="UP000515152"/>
    </source>
</evidence>
<dbReference type="InterPro" id="IPR050079">
    <property type="entry name" value="DEAD_box_RNA_helicase"/>
</dbReference>
<dbReference type="InterPro" id="IPR011545">
    <property type="entry name" value="DEAD/DEAH_box_helicase_dom"/>
</dbReference>